<reference evidence="1" key="1">
    <citation type="submission" date="2018-06" db="EMBL/GenBank/DDBJ databases">
        <authorList>
            <person name="Zhirakovskaya E."/>
        </authorList>
    </citation>
    <scope>NUCLEOTIDE SEQUENCE</scope>
</reference>
<dbReference type="EMBL" id="UOFI01000165">
    <property type="protein sequence ID" value="VAW69473.1"/>
    <property type="molecule type" value="Genomic_DNA"/>
</dbReference>
<evidence type="ECO:0000313" key="1">
    <source>
        <dbReference type="EMBL" id="VAW69473.1"/>
    </source>
</evidence>
<name>A0A3B0XZ92_9ZZZZ</name>
<organism evidence="1">
    <name type="scientific">hydrothermal vent metagenome</name>
    <dbReference type="NCBI Taxonomy" id="652676"/>
    <lineage>
        <taxon>unclassified sequences</taxon>
        <taxon>metagenomes</taxon>
        <taxon>ecological metagenomes</taxon>
    </lineage>
</organism>
<gene>
    <name evidence="1" type="ORF">MNBD_GAMMA09-1563</name>
</gene>
<dbReference type="AlphaFoldDB" id="A0A3B0XZ92"/>
<dbReference type="InterPro" id="IPR035923">
    <property type="entry name" value="TT1751-like_sf"/>
</dbReference>
<dbReference type="SUPFAM" id="SSF103247">
    <property type="entry name" value="TT1751-like"/>
    <property type="match status" value="1"/>
</dbReference>
<protein>
    <submittedName>
        <fullName evidence="1">Uncharacterized protein</fullName>
    </submittedName>
</protein>
<proteinExistence type="predicted"/>
<accession>A0A3B0XZ92</accession>
<sequence length="305" mass="33037">MKIKLLTNVAVAMLVGLAAVTAQAAQTYLPFALASNDAGTIADKLEATKSALTENGFEIAGEYSPYKGAHVIVVTNDELKKAAASKERGGYIAAQRISLTEMGGKVQISYTNPIYMSYAYRVNNKLPKTTAALKKALGHVQDFGPAEGKDAEDLNDYHYTFGMEYFDEPLELASKGSHDEMVAEIEKNLKAKLGGAGQVYKIDIPGTSQTLFGVSMKAPKGGKKFMDDGFVMSEIDFKPLRSTAHLPYEILVNGKEAEALHARFRIAINFTDLAMMGDNSFMNIMSTPDAIRDVLAAVAGAQEEW</sequence>